<keyword evidence="2" id="KW-1133">Transmembrane helix</keyword>
<dbReference type="GO" id="GO:0004715">
    <property type="term" value="F:non-membrane spanning protein tyrosine kinase activity"/>
    <property type="evidence" value="ECO:0007669"/>
    <property type="project" value="UniProtKB-EC"/>
</dbReference>
<organism evidence="3">
    <name type="scientific">hydrothermal vent metagenome</name>
    <dbReference type="NCBI Taxonomy" id="652676"/>
    <lineage>
        <taxon>unclassified sequences</taxon>
        <taxon>metagenomes</taxon>
        <taxon>ecological metagenomes</taxon>
    </lineage>
</organism>
<dbReference type="GO" id="GO:0005886">
    <property type="term" value="C:plasma membrane"/>
    <property type="evidence" value="ECO:0007669"/>
    <property type="project" value="TreeGrafter"/>
</dbReference>
<reference evidence="3" key="1">
    <citation type="submission" date="2018-06" db="EMBL/GenBank/DDBJ databases">
        <authorList>
            <person name="Zhirakovskaya E."/>
        </authorList>
    </citation>
    <scope>NUCLEOTIDE SEQUENCE</scope>
</reference>
<keyword evidence="2" id="KW-0812">Transmembrane</keyword>
<feature type="non-terminal residue" evidence="3">
    <location>
        <position position="1"/>
    </location>
</feature>
<evidence type="ECO:0000313" key="3">
    <source>
        <dbReference type="EMBL" id="VAW83065.1"/>
    </source>
</evidence>
<accession>A0A3B0YQ86</accession>
<name>A0A3B0YQ86_9ZZZZ</name>
<keyword evidence="3" id="KW-0418">Kinase</keyword>
<dbReference type="PANTHER" id="PTHR32309">
    <property type="entry name" value="TYROSINE-PROTEIN KINASE"/>
    <property type="match status" value="1"/>
</dbReference>
<dbReference type="EMBL" id="UOFK01000345">
    <property type="protein sequence ID" value="VAW83065.1"/>
    <property type="molecule type" value="Genomic_DNA"/>
</dbReference>
<feature type="transmembrane region" description="Helical" evidence="2">
    <location>
        <begin position="436"/>
        <end position="455"/>
    </location>
</feature>
<sequence>TEEIVANMRDDISLDLIDADVVDPRTGRPTTATIAFQLSFSGENPSQVQKVANELTSLYLKENLRERSEKANETYRFLNSESEHLSKEIADLQEKLATFKEQNANSLPELQQLNQTMMERIDRNLSDADSQIRIQEQTRVYLQSQLTQLKPFGSDTSLDPKTRLQALRTQYLGLLARYSADHPDVIRMKREIEGLENEIGKVDSSAEQLKQIEALRGELATLRKRYSPQHPDVLKLERQIKALEQSVGSNPAMSRLASTAADNPDNPAYIQIQTQIEAADTEIRALHEKKAELRKKLDDYEQRLTEMPQVEREYATLQRNLLDTIAEYRNIRAKLTSAEIGQQLEKDSKGERFVIVEPPILPEEPISPNRPAILFLSFVLALGTGIGYAAVAESLDSSVRGSKGLAFAAGAPPLSVIPYLESDREKTRRKNKTARSVAAAIGAIILAITLLHNFWMPLDVLWYKALRKADVVINT</sequence>
<keyword evidence="2" id="KW-0472">Membrane</keyword>
<gene>
    <name evidence="3" type="ORF">MNBD_GAMMA13-1014</name>
</gene>
<dbReference type="EC" id="2.7.10.2" evidence="3"/>
<feature type="coiled-coil region" evidence="1">
    <location>
        <begin position="276"/>
        <end position="303"/>
    </location>
</feature>
<dbReference type="InterPro" id="IPR050445">
    <property type="entry name" value="Bact_polysacc_biosynth/exp"/>
</dbReference>
<keyword evidence="3" id="KW-0808">Transferase</keyword>
<evidence type="ECO:0000256" key="1">
    <source>
        <dbReference type="SAM" id="Coils"/>
    </source>
</evidence>
<feature type="coiled-coil region" evidence="1">
    <location>
        <begin position="192"/>
        <end position="225"/>
    </location>
</feature>
<feature type="transmembrane region" description="Helical" evidence="2">
    <location>
        <begin position="372"/>
        <end position="391"/>
    </location>
</feature>
<dbReference type="PANTHER" id="PTHR32309:SF13">
    <property type="entry name" value="FERRIC ENTEROBACTIN TRANSPORT PROTEIN FEPE"/>
    <property type="match status" value="1"/>
</dbReference>
<keyword evidence="1" id="KW-0175">Coiled coil</keyword>
<proteinExistence type="predicted"/>
<dbReference type="AlphaFoldDB" id="A0A3B0YQ86"/>
<protein>
    <submittedName>
        <fullName evidence="3">Tyrosine-protein kinase</fullName>
        <ecNumber evidence="3">2.7.10.2</ecNumber>
    </submittedName>
</protein>
<feature type="coiled-coil region" evidence="1">
    <location>
        <begin position="61"/>
        <end position="138"/>
    </location>
</feature>
<evidence type="ECO:0000256" key="2">
    <source>
        <dbReference type="SAM" id="Phobius"/>
    </source>
</evidence>